<keyword evidence="3" id="KW-1185">Reference proteome</keyword>
<dbReference type="EMBL" id="JACJSG010000016">
    <property type="protein sequence ID" value="MBD2501633.1"/>
    <property type="molecule type" value="Genomic_DNA"/>
</dbReference>
<feature type="region of interest" description="Disordered" evidence="1">
    <location>
        <begin position="1"/>
        <end position="43"/>
    </location>
</feature>
<protein>
    <submittedName>
        <fullName evidence="2">Uncharacterized protein</fullName>
    </submittedName>
</protein>
<proteinExistence type="predicted"/>
<evidence type="ECO:0000313" key="2">
    <source>
        <dbReference type="EMBL" id="MBD2501633.1"/>
    </source>
</evidence>
<sequence>MKKMNNHSTVQEKQTVENINYQNNQVLEDSELTNNSKQLTPPSEDTPLLLSLIFFIIIPKE</sequence>
<comment type="caution">
    <text evidence="2">The sequence shown here is derived from an EMBL/GenBank/DDBJ whole genome shotgun (WGS) entry which is preliminary data.</text>
</comment>
<reference evidence="2 3" key="1">
    <citation type="journal article" date="2020" name="ISME J.">
        <title>Comparative genomics reveals insights into cyanobacterial evolution and habitat adaptation.</title>
        <authorList>
            <person name="Chen M.Y."/>
            <person name="Teng W.K."/>
            <person name="Zhao L."/>
            <person name="Hu C.X."/>
            <person name="Zhou Y.K."/>
            <person name="Han B.P."/>
            <person name="Song L.R."/>
            <person name="Shu W.S."/>
        </authorList>
    </citation>
    <scope>NUCLEOTIDE SEQUENCE [LARGE SCALE GENOMIC DNA]</scope>
    <source>
        <strain evidence="2 3">FACHB-119</strain>
    </source>
</reference>
<evidence type="ECO:0000256" key="1">
    <source>
        <dbReference type="SAM" id="MobiDB-lite"/>
    </source>
</evidence>
<gene>
    <name evidence="2" type="ORF">H6G83_13645</name>
</gene>
<evidence type="ECO:0000313" key="3">
    <source>
        <dbReference type="Proteomes" id="UP000661112"/>
    </source>
</evidence>
<dbReference type="Proteomes" id="UP000661112">
    <property type="component" value="Unassembled WGS sequence"/>
</dbReference>
<name>A0ABR8D3B2_9NOST</name>
<accession>A0ABR8D3B2</accession>
<organism evidence="2 3">
    <name type="scientific">Anabaena azotica FACHB-119</name>
    <dbReference type="NCBI Taxonomy" id="947527"/>
    <lineage>
        <taxon>Bacteria</taxon>
        <taxon>Bacillati</taxon>
        <taxon>Cyanobacteriota</taxon>
        <taxon>Cyanophyceae</taxon>
        <taxon>Nostocales</taxon>
        <taxon>Nostocaceae</taxon>
        <taxon>Anabaena</taxon>
        <taxon>Anabaena azotica</taxon>
    </lineage>
</organism>